<dbReference type="OrthoDB" id="445326at2759"/>
<dbReference type="GO" id="GO:0032040">
    <property type="term" value="C:small-subunit processome"/>
    <property type="evidence" value="ECO:0007669"/>
    <property type="project" value="TreeGrafter"/>
</dbReference>
<feature type="region of interest" description="Disordered" evidence="8">
    <location>
        <begin position="689"/>
        <end position="714"/>
    </location>
</feature>
<feature type="region of interest" description="Disordered" evidence="8">
    <location>
        <begin position="593"/>
        <end position="661"/>
    </location>
</feature>
<feature type="compositionally biased region" description="Basic and acidic residues" evidence="8">
    <location>
        <begin position="241"/>
        <end position="250"/>
    </location>
</feature>
<evidence type="ECO:0000313" key="10">
    <source>
        <dbReference type="Proteomes" id="UP000694700"/>
    </source>
</evidence>
<evidence type="ECO:0000313" key="11">
    <source>
        <dbReference type="RefSeq" id="XP_042616011.1"/>
    </source>
</evidence>
<comment type="similarity">
    <text evidence="6 7">Belongs to the MPP10 family.</text>
</comment>
<evidence type="ECO:0000256" key="8">
    <source>
        <dbReference type="SAM" id="MobiDB-lite"/>
    </source>
</evidence>
<evidence type="ECO:0000256" key="5">
    <source>
        <dbReference type="ARBA" id="ARBA00023274"/>
    </source>
</evidence>
<dbReference type="Ensembl" id="ENSCCRT00015076977.1">
    <property type="protein sequence ID" value="ENSCCRP00015074547.1"/>
    <property type="gene ID" value="ENSCCRG00015030191.1"/>
</dbReference>
<evidence type="ECO:0000256" key="7">
    <source>
        <dbReference type="PIRNR" id="PIRNR017300"/>
    </source>
</evidence>
<dbReference type="PIRSF" id="PIRSF017300">
    <property type="entry name" value="snoRNP_Mpp10"/>
    <property type="match status" value="1"/>
</dbReference>
<protein>
    <recommendedName>
        <fullName evidence="7">U3 small nucleolar ribonucleoprotein protein MPP10</fullName>
    </recommendedName>
</protein>
<reference evidence="11" key="1">
    <citation type="submission" date="2025-04" db="UniProtKB">
        <authorList>
            <consortium name="RefSeq"/>
        </authorList>
    </citation>
    <scope>IDENTIFICATION</scope>
    <source>
        <tissue evidence="11">Muscle</tissue>
    </source>
</reference>
<feature type="compositionally biased region" description="Basic residues" evidence="8">
    <location>
        <begin position="609"/>
        <end position="622"/>
    </location>
</feature>
<evidence type="ECO:0000256" key="6">
    <source>
        <dbReference type="ARBA" id="ARBA00029455"/>
    </source>
</evidence>
<evidence type="ECO:0000256" key="2">
    <source>
        <dbReference type="ARBA" id="ARBA00022517"/>
    </source>
</evidence>
<keyword evidence="3 7" id="KW-0698">rRNA processing</keyword>
<feature type="compositionally biased region" description="Acidic residues" evidence="8">
    <location>
        <begin position="183"/>
        <end position="197"/>
    </location>
</feature>
<name>A0A8C1ZET2_CYPCA</name>
<dbReference type="PANTHER" id="PTHR17039">
    <property type="entry name" value="U3 SMALL NUCLEOLAR RIBONUCLEOPROTEIN PROTEIN MPP10"/>
    <property type="match status" value="1"/>
</dbReference>
<feature type="compositionally biased region" description="Basic and acidic residues" evidence="8">
    <location>
        <begin position="385"/>
        <end position="399"/>
    </location>
</feature>
<sequence length="714" mass="82308">MLYETFYVERNTVHFVSGGCIYQAYEAETHVSAEMANRGGSMLQSCLQLLNSNTAHPELFLSVQDALASDFKSLTKTLYDLHKAQEPADCKGSPLEQLVVENFDEEQIWQELELQNTALLTHFEKAVEQAVTDDTATFLEDPEEEEEEDVDVEEESAEEDEDDDDDMDREEEVKQRLIPSASNEDDDFSGEDSDLDFDVDKFEKKSKRQQSAAKLSKSNRTPSEVDDRFFKLSEMEAFLDDMDKREGKESVEEDIDYFQNLPSDDDQELSFDKPVELKKQRQKKSSRDMKYKDFFAPVDAEPEQTDPDEEKEPESNDDYEGEEDDDSELEEEDEEDMNEEDFDMEEDDTGDRARNALRKVTFDLPDDSEGEDVEDILGGKAKNMPKTESKSSFEKRQEKMAKKIEELENAALSEKPWQLTGEVSAQTRPENSMLEEDIAFDQASRMAPAITEETTLQLEEIIKQRIKDQVWDDVVRKEKPKEEVFEYKKRLTLDHEKSKLSLAEVYEQEYIKQTQEKKEEEENPAHVEIQKLMDTLFLKLDALSNFHFTPKPHIPEVKVVSNLPSITMEEVAPVNASDATLLAPEEIKEKNKAGDILGDTEKTTTDKKRERRKKKKLKHLKIKEREKRQKLKEVMKGDTNKKKSKTEVEQTLKKLTKGGKAKVLTNDGMDKALRSSQAFFSQLQDQVKSQIKGSKDQTAKKKKQKEISVNKLKL</sequence>
<dbReference type="Proteomes" id="UP001155660">
    <property type="component" value="Chromosome A7"/>
</dbReference>
<dbReference type="GeneID" id="109113701"/>
<comment type="subcellular location">
    <subcellularLocation>
        <location evidence="1 7">Nucleus</location>
        <location evidence="1 7">Nucleolus</location>
    </subcellularLocation>
</comment>
<evidence type="ECO:0000256" key="4">
    <source>
        <dbReference type="ARBA" id="ARBA00023242"/>
    </source>
</evidence>
<organism evidence="9 10">
    <name type="scientific">Cyprinus carpio</name>
    <name type="common">Common carp</name>
    <dbReference type="NCBI Taxonomy" id="7962"/>
    <lineage>
        <taxon>Eukaryota</taxon>
        <taxon>Metazoa</taxon>
        <taxon>Chordata</taxon>
        <taxon>Craniata</taxon>
        <taxon>Vertebrata</taxon>
        <taxon>Euteleostomi</taxon>
        <taxon>Actinopterygii</taxon>
        <taxon>Neopterygii</taxon>
        <taxon>Teleostei</taxon>
        <taxon>Ostariophysi</taxon>
        <taxon>Cypriniformes</taxon>
        <taxon>Cyprinidae</taxon>
        <taxon>Cyprininae</taxon>
        <taxon>Cyprinus</taxon>
    </lineage>
</organism>
<feature type="compositionally biased region" description="Basic and acidic residues" evidence="8">
    <location>
        <begin position="593"/>
        <end position="608"/>
    </location>
</feature>
<dbReference type="Proteomes" id="UP000694700">
    <property type="component" value="Unplaced"/>
</dbReference>
<feature type="compositionally biased region" description="Polar residues" evidence="8">
    <location>
        <begin position="209"/>
        <end position="222"/>
    </location>
</feature>
<reference evidence="9" key="2">
    <citation type="submission" date="2025-05" db="UniProtKB">
        <authorList>
            <consortium name="Ensembl"/>
        </authorList>
    </citation>
    <scope>IDENTIFICATION</scope>
</reference>
<feature type="compositionally biased region" description="Acidic residues" evidence="8">
    <location>
        <begin position="300"/>
        <end position="349"/>
    </location>
</feature>
<dbReference type="GO" id="GO:0034457">
    <property type="term" value="C:Mpp10 complex"/>
    <property type="evidence" value="ECO:0007669"/>
    <property type="project" value="UniProtKB-UniRule"/>
</dbReference>
<keyword evidence="4 7" id="KW-0539">Nucleus</keyword>
<feature type="region of interest" description="Disordered" evidence="8">
    <location>
        <begin position="138"/>
        <end position="399"/>
    </location>
</feature>
<keyword evidence="2 7" id="KW-0690">Ribosome biogenesis</keyword>
<evidence type="ECO:0000256" key="1">
    <source>
        <dbReference type="ARBA" id="ARBA00004604"/>
    </source>
</evidence>
<dbReference type="AlphaFoldDB" id="A0A8C1ZET2"/>
<feature type="compositionally biased region" description="Acidic residues" evidence="8">
    <location>
        <begin position="364"/>
        <end position="375"/>
    </location>
</feature>
<dbReference type="RefSeq" id="XP_042616011.1">
    <property type="nucleotide sequence ID" value="XM_042760077.1"/>
</dbReference>
<dbReference type="KEGG" id="ccar:109113701"/>
<dbReference type="Pfam" id="PF04006">
    <property type="entry name" value="Mpp10"/>
    <property type="match status" value="1"/>
</dbReference>
<feature type="compositionally biased region" description="Basic and acidic residues" evidence="8">
    <location>
        <begin position="270"/>
        <end position="293"/>
    </location>
</feature>
<feature type="compositionally biased region" description="Basic and acidic residues" evidence="8">
    <location>
        <begin position="223"/>
        <end position="234"/>
    </location>
</feature>
<comment type="function">
    <text evidence="7">Component of the 60-80S U3 small nucleolar ribonucleoprotein (U3 snoRNP). Required for the early cleavages during pre-18S ribosomal RNA processing.</text>
</comment>
<evidence type="ECO:0000313" key="9">
    <source>
        <dbReference type="Ensembl" id="ENSCCRP00015074547.1"/>
    </source>
</evidence>
<dbReference type="GO" id="GO:0005732">
    <property type="term" value="C:sno(s)RNA-containing ribonucleoprotein complex"/>
    <property type="evidence" value="ECO:0007669"/>
    <property type="project" value="UniProtKB-UniRule"/>
</dbReference>
<feature type="compositionally biased region" description="Basic and acidic residues" evidence="8">
    <location>
        <begin position="623"/>
        <end position="652"/>
    </location>
</feature>
<proteinExistence type="inferred from homology"/>
<feature type="compositionally biased region" description="Acidic residues" evidence="8">
    <location>
        <begin position="140"/>
        <end position="170"/>
    </location>
</feature>
<dbReference type="GO" id="GO:0006364">
    <property type="term" value="P:rRNA processing"/>
    <property type="evidence" value="ECO:0007669"/>
    <property type="project" value="UniProtKB-KW"/>
</dbReference>
<keyword evidence="5 7" id="KW-0687">Ribonucleoprotein</keyword>
<dbReference type="PANTHER" id="PTHR17039:SF0">
    <property type="entry name" value="U3 SMALL NUCLEOLAR RIBONUCLEOPROTEIN PROTEIN MPP10"/>
    <property type="match status" value="1"/>
</dbReference>
<dbReference type="InterPro" id="IPR012173">
    <property type="entry name" value="Mpp10"/>
</dbReference>
<evidence type="ECO:0000256" key="3">
    <source>
        <dbReference type="ARBA" id="ARBA00022552"/>
    </source>
</evidence>
<gene>
    <name evidence="9 11" type="primary">LOC109113701</name>
</gene>
<dbReference type="SMR" id="A0A8C1ZET2"/>
<accession>A0A8C1ZET2</accession>